<comment type="caution">
    <text evidence="3">The sequence shown here is derived from an EMBL/GenBank/DDBJ whole genome shotgun (WGS) entry which is preliminary data.</text>
</comment>
<dbReference type="InterPro" id="IPR052159">
    <property type="entry name" value="Competence_DNA_uptake"/>
</dbReference>
<sequence>MTRAALALGLGVWLTVAATARAALEIYFIDVEGGQATLVITPAGETLLADAGYGGRVGSRDADRILAAAAAAGVTRIDYLLVTHFHPDHAGGVAQLDGRIPIDTFIDYGTPLGEDRMAIGTFRSYEPVRLRGRHLVPAPGDRLPLAGVEARVVSSGGAVLTEPLPGGGNTPAGCDAVEDTPPDGTENYRSIGVMLTLGSFRFLNLGDLSGNTLASLVCPSNLLGTASVYLIAHHGDYDSNLPALYDAVRPRVAIMNNGVRKGGAPEAFATVRQSAVEDLWQLHFSRNEGVVNAPDDFIANVDDGSSAWWLRLTAREDGSFRIVNSRTGFSRDYAGTEPGPAASGSAQAGRAGPTGRRTDPRLQQGYGEGLAPPLSCSTVRGHEHDRRAGPRFLRSGFPCRGAARRCQGRAGRLRPLPPARHEHRCAPEVLGRSARGTGDDARAVSGDRIPQRLRAAAAGPSGAEDHHG</sequence>
<dbReference type="PANTHER" id="PTHR30619:SF1">
    <property type="entry name" value="RECOMBINATION PROTEIN 2"/>
    <property type="match status" value="1"/>
</dbReference>
<dbReference type="SUPFAM" id="SSF56281">
    <property type="entry name" value="Metallo-hydrolase/oxidoreductase"/>
    <property type="match status" value="1"/>
</dbReference>
<organism evidence="3 4">
    <name type="scientific">Candidatus Tanganyikabacteria bacterium</name>
    <dbReference type="NCBI Taxonomy" id="2961651"/>
    <lineage>
        <taxon>Bacteria</taxon>
        <taxon>Bacillati</taxon>
        <taxon>Candidatus Sericytochromatia</taxon>
        <taxon>Candidatus Tanganyikabacteria</taxon>
    </lineage>
</organism>
<evidence type="ECO:0000313" key="3">
    <source>
        <dbReference type="EMBL" id="MBM3276241.1"/>
    </source>
</evidence>
<evidence type="ECO:0000259" key="2">
    <source>
        <dbReference type="Pfam" id="PF00753"/>
    </source>
</evidence>
<dbReference type="Gene3D" id="3.60.15.10">
    <property type="entry name" value="Ribonuclease Z/Hydroxyacylglutathione hydrolase-like"/>
    <property type="match status" value="1"/>
</dbReference>
<dbReference type="AlphaFoldDB" id="A0A937X9V2"/>
<dbReference type="Pfam" id="PF00753">
    <property type="entry name" value="Lactamase_B"/>
    <property type="match status" value="1"/>
</dbReference>
<evidence type="ECO:0000256" key="1">
    <source>
        <dbReference type="SAM" id="MobiDB-lite"/>
    </source>
</evidence>
<dbReference type="InterPro" id="IPR036866">
    <property type="entry name" value="RibonucZ/Hydroxyglut_hydro"/>
</dbReference>
<feature type="domain" description="Metallo-beta-lactamase" evidence="2">
    <location>
        <begin position="34"/>
        <end position="108"/>
    </location>
</feature>
<name>A0A937X9V2_9BACT</name>
<gene>
    <name evidence="3" type="ORF">FJZ00_13895</name>
</gene>
<feature type="compositionally biased region" description="Low complexity" evidence="1">
    <location>
        <begin position="338"/>
        <end position="353"/>
    </location>
</feature>
<dbReference type="PANTHER" id="PTHR30619">
    <property type="entry name" value="DNA INTERNALIZATION/COMPETENCE PROTEIN COMEC/REC2"/>
    <property type="match status" value="1"/>
</dbReference>
<dbReference type="EMBL" id="VGJX01000931">
    <property type="protein sequence ID" value="MBM3276241.1"/>
    <property type="molecule type" value="Genomic_DNA"/>
</dbReference>
<proteinExistence type="predicted"/>
<dbReference type="Proteomes" id="UP000703893">
    <property type="component" value="Unassembled WGS sequence"/>
</dbReference>
<accession>A0A937X9V2</accession>
<dbReference type="InterPro" id="IPR001279">
    <property type="entry name" value="Metallo-B-lactamas"/>
</dbReference>
<reference evidence="3 4" key="1">
    <citation type="submission" date="2019-03" db="EMBL/GenBank/DDBJ databases">
        <title>Lake Tanganyika Metagenome-Assembled Genomes (MAGs).</title>
        <authorList>
            <person name="Tran P."/>
        </authorList>
    </citation>
    <scope>NUCLEOTIDE SEQUENCE [LARGE SCALE GENOMIC DNA]</scope>
    <source>
        <strain evidence="3">K_DeepCast_65m_m2_236</strain>
    </source>
</reference>
<protein>
    <submittedName>
        <fullName evidence="3">MBL fold metallo-hydrolase</fullName>
    </submittedName>
</protein>
<feature type="region of interest" description="Disordered" evidence="1">
    <location>
        <begin position="430"/>
        <end position="468"/>
    </location>
</feature>
<evidence type="ECO:0000313" key="4">
    <source>
        <dbReference type="Proteomes" id="UP000703893"/>
    </source>
</evidence>
<feature type="region of interest" description="Disordered" evidence="1">
    <location>
        <begin position="329"/>
        <end position="383"/>
    </location>
</feature>